<protein>
    <submittedName>
        <fullName evidence="1">Uncharacterized protein</fullName>
    </submittedName>
</protein>
<proteinExistence type="predicted"/>
<name>A0A0L8FTD6_OCTBM</name>
<gene>
    <name evidence="1" type="ORF">OCBIM_22008523mg</name>
</gene>
<dbReference type="EMBL" id="KQ426656">
    <property type="protein sequence ID" value="KOF67966.1"/>
    <property type="molecule type" value="Genomic_DNA"/>
</dbReference>
<accession>A0A0L8FTD6</accession>
<evidence type="ECO:0000313" key="1">
    <source>
        <dbReference type="EMBL" id="KOF67966.1"/>
    </source>
</evidence>
<sequence>MNTRSCDILERPVDSSIAREYHKNFLAFSCVYKCIFSPSSSILHTTELAERLMIQPNMLRFQDMSHLLLPSCTLL</sequence>
<reference evidence="1" key="1">
    <citation type="submission" date="2015-07" db="EMBL/GenBank/DDBJ databases">
        <title>MeaNS - Measles Nucleotide Surveillance Program.</title>
        <authorList>
            <person name="Tran T."/>
            <person name="Druce J."/>
        </authorList>
    </citation>
    <scope>NUCLEOTIDE SEQUENCE</scope>
    <source>
        <strain evidence="1">UCB-OBI-ISO-001</strain>
        <tissue evidence="1">Gonad</tissue>
    </source>
</reference>
<organism evidence="1">
    <name type="scientific">Octopus bimaculoides</name>
    <name type="common">California two-spotted octopus</name>
    <dbReference type="NCBI Taxonomy" id="37653"/>
    <lineage>
        <taxon>Eukaryota</taxon>
        <taxon>Metazoa</taxon>
        <taxon>Spiralia</taxon>
        <taxon>Lophotrochozoa</taxon>
        <taxon>Mollusca</taxon>
        <taxon>Cephalopoda</taxon>
        <taxon>Coleoidea</taxon>
        <taxon>Octopodiformes</taxon>
        <taxon>Octopoda</taxon>
        <taxon>Incirrata</taxon>
        <taxon>Octopodidae</taxon>
        <taxon>Octopus</taxon>
    </lineage>
</organism>
<dbReference type="AlphaFoldDB" id="A0A0L8FTD6"/>